<keyword evidence="1" id="KW-0812">Transmembrane</keyword>
<proteinExistence type="predicted"/>
<reference evidence="3" key="1">
    <citation type="submission" date="2017-04" db="EMBL/GenBank/DDBJ databases">
        <authorList>
            <person name="Varghese N."/>
            <person name="Submissions S."/>
        </authorList>
    </citation>
    <scope>NUCLEOTIDE SEQUENCE [LARGE SCALE GENOMIC DNA]</scope>
    <source>
        <strain evidence="3">DSM 9293</strain>
    </source>
</reference>
<dbReference type="EMBL" id="FWWY01000001">
    <property type="protein sequence ID" value="SMC03160.1"/>
    <property type="molecule type" value="Genomic_DNA"/>
</dbReference>
<dbReference type="AlphaFoldDB" id="A0A1W1WAU4"/>
<keyword evidence="3" id="KW-1185">Reference proteome</keyword>
<accession>A0A1W1WAU4</accession>
<evidence type="ECO:0000313" key="3">
    <source>
        <dbReference type="Proteomes" id="UP000192660"/>
    </source>
</evidence>
<evidence type="ECO:0000313" key="2">
    <source>
        <dbReference type="EMBL" id="SMC03160.1"/>
    </source>
</evidence>
<sequence length="113" mass="12998">MDMTAMVQPLHPSTTQIFHGVLIAGLLMVGIIGLAWGVVTIERIWSAVEMWRDRTLLHATYRAQGPLCVLRSVAFWPFMRKVVSRHKKVPRRHGFPHRSSVSWTIFKNHARTL</sequence>
<feature type="transmembrane region" description="Helical" evidence="1">
    <location>
        <begin position="21"/>
        <end position="41"/>
    </location>
</feature>
<dbReference type="OrthoDB" id="9868692at2"/>
<evidence type="ECO:0000256" key="1">
    <source>
        <dbReference type="SAM" id="Phobius"/>
    </source>
</evidence>
<dbReference type="RefSeq" id="WP_020374325.1">
    <property type="nucleotide sequence ID" value="NZ_FWWY01000001.1"/>
</dbReference>
<dbReference type="Proteomes" id="UP000192660">
    <property type="component" value="Unassembled WGS sequence"/>
</dbReference>
<name>A0A1W1WAU4_SULTA</name>
<gene>
    <name evidence="2" type="ORF">SAMN00768000_0943</name>
</gene>
<keyword evidence="1" id="KW-0472">Membrane</keyword>
<keyword evidence="1" id="KW-1133">Transmembrane helix</keyword>
<organism evidence="2 3">
    <name type="scientific">Sulfobacillus thermosulfidooxidans (strain DSM 9293 / VKM B-1269 / AT-1)</name>
    <dbReference type="NCBI Taxonomy" id="929705"/>
    <lineage>
        <taxon>Bacteria</taxon>
        <taxon>Bacillati</taxon>
        <taxon>Bacillota</taxon>
        <taxon>Clostridia</taxon>
        <taxon>Eubacteriales</taxon>
        <taxon>Clostridiales Family XVII. Incertae Sedis</taxon>
        <taxon>Sulfobacillus</taxon>
    </lineage>
</organism>
<protein>
    <submittedName>
        <fullName evidence="2">Uncharacterized protein</fullName>
    </submittedName>
</protein>